<comment type="caution">
    <text evidence="2">The sequence shown here is derived from an EMBL/GenBank/DDBJ whole genome shotgun (WGS) entry which is preliminary data.</text>
</comment>
<name>A0ABQ0P484_9PROT</name>
<feature type="region of interest" description="Disordered" evidence="1">
    <location>
        <begin position="171"/>
        <end position="191"/>
    </location>
</feature>
<keyword evidence="3" id="KW-1185">Reference proteome</keyword>
<protein>
    <submittedName>
        <fullName evidence="2">Uncharacterized protein</fullName>
    </submittedName>
</protein>
<dbReference type="RefSeq" id="WP_264812338.1">
    <property type="nucleotide sequence ID" value="NZ_BAQP01000035.1"/>
</dbReference>
<evidence type="ECO:0000313" key="3">
    <source>
        <dbReference type="Proteomes" id="UP001060895"/>
    </source>
</evidence>
<proteinExistence type="predicted"/>
<evidence type="ECO:0000313" key="2">
    <source>
        <dbReference type="EMBL" id="GBQ21592.1"/>
    </source>
</evidence>
<dbReference type="EMBL" id="BAQP01000035">
    <property type="protein sequence ID" value="GBQ21592.1"/>
    <property type="molecule type" value="Genomic_DNA"/>
</dbReference>
<reference evidence="2" key="1">
    <citation type="submission" date="2013-04" db="EMBL/GenBank/DDBJ databases">
        <title>The genome sequencing project of 58 acetic acid bacteria.</title>
        <authorList>
            <person name="Okamoto-Kainuma A."/>
            <person name="Ishikawa M."/>
            <person name="Umino S."/>
            <person name="Koizumi Y."/>
            <person name="Shiwa Y."/>
            <person name="Yoshikawa H."/>
            <person name="Matsutani M."/>
            <person name="Matsushita K."/>
        </authorList>
    </citation>
    <scope>NUCLEOTIDE SEQUENCE</scope>
    <source>
        <strain evidence="2">DSM 12717</strain>
    </source>
</reference>
<evidence type="ECO:0000256" key="1">
    <source>
        <dbReference type="SAM" id="MobiDB-lite"/>
    </source>
</evidence>
<dbReference type="Proteomes" id="UP001060895">
    <property type="component" value="Unassembled WGS sequence"/>
</dbReference>
<gene>
    <name evidence="2" type="ORF">AA12717_0938</name>
</gene>
<organism evidence="2 3">
    <name type="scientific">Gluconacetobacter sacchari DSM 12717</name>
    <dbReference type="NCBI Taxonomy" id="1307940"/>
    <lineage>
        <taxon>Bacteria</taxon>
        <taxon>Pseudomonadati</taxon>
        <taxon>Pseudomonadota</taxon>
        <taxon>Alphaproteobacteria</taxon>
        <taxon>Acetobacterales</taxon>
        <taxon>Acetobacteraceae</taxon>
        <taxon>Gluconacetobacter</taxon>
    </lineage>
</organism>
<sequence>MTQTRIAPGVGAPSPPGSFIAPPVFTEALQCLGWTASFFCQRTGKPHHYVRRCRDHGIDDPRIVRWLLAMRRLHALLPGPVDEPFDDGAEPRFAGEDLLLTIGRLGWTPRFLLVRAGIATQSRLNALHLGRPLPLPVDRWLGRLYDADRQLTLDCPDPDAIVRAIHVEGDHWQPSSDAPRRTRRPGRRVGEEETRALAALQRLVELEPDPETIDSLEAYQAFRARHADLIASCEAEIRAYGLLFRTASPGDMRRAGQRLTVRLQGPSTAFVQGTAMAVLDRAWDGIGGWRK</sequence>
<accession>A0ABQ0P484</accession>